<dbReference type="Proteomes" id="UP000198569">
    <property type="component" value="Unassembled WGS sequence"/>
</dbReference>
<accession>A0A1H2Z6T2</accession>
<evidence type="ECO:0008006" key="3">
    <source>
        <dbReference type="Google" id="ProtNLM"/>
    </source>
</evidence>
<evidence type="ECO:0000313" key="1">
    <source>
        <dbReference type="EMBL" id="SDX12698.1"/>
    </source>
</evidence>
<dbReference type="AlphaFoldDB" id="A0A1H2Z6T2"/>
<evidence type="ECO:0000313" key="2">
    <source>
        <dbReference type="Proteomes" id="UP000198569"/>
    </source>
</evidence>
<organism evidence="1 2">
    <name type="scientific">Flavobacterium degerlachei</name>
    <dbReference type="NCBI Taxonomy" id="229203"/>
    <lineage>
        <taxon>Bacteria</taxon>
        <taxon>Pseudomonadati</taxon>
        <taxon>Bacteroidota</taxon>
        <taxon>Flavobacteriia</taxon>
        <taxon>Flavobacteriales</taxon>
        <taxon>Flavobacteriaceae</taxon>
        <taxon>Flavobacterium</taxon>
    </lineage>
</organism>
<dbReference type="RefSeq" id="WP_091431857.1">
    <property type="nucleotide sequence ID" value="NZ_FNMV01000007.1"/>
</dbReference>
<dbReference type="EMBL" id="FNMV01000007">
    <property type="protein sequence ID" value="SDX12698.1"/>
    <property type="molecule type" value="Genomic_DNA"/>
</dbReference>
<protein>
    <recommendedName>
        <fullName evidence="3">Nitrogen regulatory protein P-II family</fullName>
    </recommendedName>
</protein>
<proteinExistence type="predicted"/>
<dbReference type="STRING" id="229203.SAMN05444338_10788"/>
<reference evidence="2" key="1">
    <citation type="submission" date="2016-10" db="EMBL/GenBank/DDBJ databases">
        <authorList>
            <person name="Varghese N."/>
            <person name="Submissions S."/>
        </authorList>
    </citation>
    <scope>NUCLEOTIDE SEQUENCE [LARGE SCALE GENOMIC DNA]</scope>
    <source>
        <strain evidence="2">DSM 15718</strain>
    </source>
</reference>
<sequence length="101" mass="11573">MKLLIITAIAAFDQDIKKMLKQAEVKNFSYKEVTGFKDISEMSMEGNWFGSEMSQNESILYYAFVDNGNVDTFIEKVNEFNAKQESLSNIHVAVLNIEKHN</sequence>
<dbReference type="OrthoDB" id="1524637at2"/>
<gene>
    <name evidence="1" type="ORF">SAMN05444338_10788</name>
</gene>
<name>A0A1H2Z6T2_9FLAO</name>
<keyword evidence="2" id="KW-1185">Reference proteome</keyword>